<reference evidence="1 2" key="1">
    <citation type="journal article" date="2011" name="J. Bacteriol.">
        <title>Genome sequence of Haloplasma contractile, an unusual contractile bacterium from a deep-sea anoxic brine lake.</title>
        <authorList>
            <person name="Antunes A."/>
            <person name="Alam I."/>
            <person name="El Dorry H."/>
            <person name="Siam R."/>
            <person name="Robertson A."/>
            <person name="Bajic V.B."/>
            <person name="Stingl U."/>
        </authorList>
    </citation>
    <scope>NUCLEOTIDE SEQUENCE [LARGE SCALE GENOMIC DNA]</scope>
    <source>
        <strain evidence="1 2">SSD-17B</strain>
    </source>
</reference>
<dbReference type="InParanoid" id="U2FNN1"/>
<evidence type="ECO:0000313" key="1">
    <source>
        <dbReference type="EMBL" id="ERJ12729.1"/>
    </source>
</evidence>
<reference evidence="1 2" key="2">
    <citation type="journal article" date="2013" name="PLoS ONE">
        <title>INDIGO - INtegrated Data Warehouse of MIcrobial GenOmes with Examples from the Red Sea Extremophiles.</title>
        <authorList>
            <person name="Alam I."/>
            <person name="Antunes A."/>
            <person name="Kamau A.A."/>
            <person name="Ba Alawi W."/>
            <person name="Kalkatawi M."/>
            <person name="Stingl U."/>
            <person name="Bajic V.B."/>
        </authorList>
    </citation>
    <scope>NUCLEOTIDE SEQUENCE [LARGE SCALE GENOMIC DNA]</scope>
    <source>
        <strain evidence="1 2">SSD-17B</strain>
    </source>
</reference>
<evidence type="ECO:0000313" key="2">
    <source>
        <dbReference type="Proteomes" id="UP000005707"/>
    </source>
</evidence>
<keyword evidence="2" id="KW-1185">Reference proteome</keyword>
<protein>
    <submittedName>
        <fullName evidence="1">Uncharacterized protein</fullName>
    </submittedName>
</protein>
<proteinExistence type="predicted"/>
<dbReference type="AlphaFoldDB" id="U2FNN1"/>
<organism evidence="1 2">
    <name type="scientific">Haloplasma contractile SSD-17B</name>
    <dbReference type="NCBI Taxonomy" id="1033810"/>
    <lineage>
        <taxon>Bacteria</taxon>
        <taxon>Bacillati</taxon>
        <taxon>Mycoplasmatota</taxon>
        <taxon>Mollicutes</taxon>
        <taxon>Haloplasmatales</taxon>
        <taxon>Haloplasmataceae</taxon>
        <taxon>Haloplasma</taxon>
    </lineage>
</organism>
<dbReference type="EMBL" id="AFNU02000003">
    <property type="protein sequence ID" value="ERJ12729.1"/>
    <property type="molecule type" value="Genomic_DNA"/>
</dbReference>
<accession>U2FNN1</accession>
<dbReference type="Proteomes" id="UP000005707">
    <property type="component" value="Unassembled WGS sequence"/>
</dbReference>
<gene>
    <name evidence="1" type="ORF">HLPCO_001069</name>
</gene>
<comment type="caution">
    <text evidence="1">The sequence shown here is derived from an EMBL/GenBank/DDBJ whole genome shotgun (WGS) entry which is preliminary data.</text>
</comment>
<name>U2FNN1_9MOLU</name>
<sequence length="46" mass="5455">MKFIIKFDRISRKALYKMTCTTIIKARKNKKGVNHNLNDDEENRDG</sequence>